<dbReference type="CDD" id="cd00866">
    <property type="entry name" value="PEBP_euk"/>
    <property type="match status" value="1"/>
</dbReference>
<dbReference type="EMBL" id="BPWL01000008">
    <property type="protein sequence ID" value="GJJ13513.1"/>
    <property type="molecule type" value="Genomic_DNA"/>
</dbReference>
<feature type="chain" id="PRO_5043383123" description="PEBP-like protein" evidence="1">
    <location>
        <begin position="22"/>
        <end position="208"/>
    </location>
</feature>
<dbReference type="Pfam" id="PF01161">
    <property type="entry name" value="PBP"/>
    <property type="match status" value="1"/>
</dbReference>
<accession>A0AAV5ALF0</accession>
<name>A0AAV5ALF0_9AGAM</name>
<dbReference type="AlphaFoldDB" id="A0AAV5ALF0"/>
<reference evidence="2" key="1">
    <citation type="submission" date="2021-10" db="EMBL/GenBank/DDBJ databases">
        <title>De novo Genome Assembly of Clathrus columnatus (Basidiomycota, Fungi) Using Illumina and Nanopore Sequence Data.</title>
        <authorList>
            <person name="Ogiso-Tanaka E."/>
            <person name="Itagaki H."/>
            <person name="Hosoya T."/>
            <person name="Hosaka K."/>
        </authorList>
    </citation>
    <scope>NUCLEOTIDE SEQUENCE</scope>
    <source>
        <strain evidence="2">MO-923</strain>
    </source>
</reference>
<dbReference type="InterPro" id="IPR008914">
    <property type="entry name" value="PEBP"/>
</dbReference>
<keyword evidence="1" id="KW-0732">Signal</keyword>
<evidence type="ECO:0000313" key="2">
    <source>
        <dbReference type="EMBL" id="GJJ13513.1"/>
    </source>
</evidence>
<sequence length="208" mass="22391">MQFSSLRLSFLIALSLNVVIAKDTLESVRTAFVQAGLVPDVLSTFNPVLLLDVTYTIPDTDGEIKIVTPPGKNFTRPQTAIRPTWSIPSFDHDLAKETFVVAMIDPDAPTPQDPTNAQIRHFLGGNFKLEGRPTAEGLGATLVNRTPAISNYLQPTPPNNSDAHSLTTSIENFNISEFAVQFKLGPPLAGNFMTLSTNPADLAAAGES</sequence>
<comment type="caution">
    <text evidence="2">The sequence shown here is derived from an EMBL/GenBank/DDBJ whole genome shotgun (WGS) entry which is preliminary data.</text>
</comment>
<evidence type="ECO:0000313" key="3">
    <source>
        <dbReference type="Proteomes" id="UP001050691"/>
    </source>
</evidence>
<dbReference type="SUPFAM" id="SSF49777">
    <property type="entry name" value="PEBP-like"/>
    <property type="match status" value="1"/>
</dbReference>
<dbReference type="PANTHER" id="PTHR11362">
    <property type="entry name" value="PHOSPHATIDYLETHANOLAMINE-BINDING PROTEIN"/>
    <property type="match status" value="1"/>
</dbReference>
<evidence type="ECO:0000256" key="1">
    <source>
        <dbReference type="SAM" id="SignalP"/>
    </source>
</evidence>
<dbReference type="InterPro" id="IPR036610">
    <property type="entry name" value="PEBP-like_sf"/>
</dbReference>
<dbReference type="InterPro" id="IPR035810">
    <property type="entry name" value="PEBP_euk"/>
</dbReference>
<feature type="signal peptide" evidence="1">
    <location>
        <begin position="1"/>
        <end position="21"/>
    </location>
</feature>
<dbReference type="PANTHER" id="PTHR11362:SF82">
    <property type="entry name" value="PHOSPHATIDYLETHANOLAMINE-BINDING PROTEIN 4"/>
    <property type="match status" value="1"/>
</dbReference>
<evidence type="ECO:0008006" key="4">
    <source>
        <dbReference type="Google" id="ProtNLM"/>
    </source>
</evidence>
<protein>
    <recommendedName>
        <fullName evidence="4">PEBP-like protein</fullName>
    </recommendedName>
</protein>
<dbReference type="Gene3D" id="3.90.280.10">
    <property type="entry name" value="PEBP-like"/>
    <property type="match status" value="1"/>
</dbReference>
<gene>
    <name evidence="2" type="ORF">Clacol_007767</name>
</gene>
<keyword evidence="3" id="KW-1185">Reference proteome</keyword>
<organism evidence="2 3">
    <name type="scientific">Clathrus columnatus</name>
    <dbReference type="NCBI Taxonomy" id="1419009"/>
    <lineage>
        <taxon>Eukaryota</taxon>
        <taxon>Fungi</taxon>
        <taxon>Dikarya</taxon>
        <taxon>Basidiomycota</taxon>
        <taxon>Agaricomycotina</taxon>
        <taxon>Agaricomycetes</taxon>
        <taxon>Phallomycetidae</taxon>
        <taxon>Phallales</taxon>
        <taxon>Clathraceae</taxon>
        <taxon>Clathrus</taxon>
    </lineage>
</organism>
<dbReference type="Proteomes" id="UP001050691">
    <property type="component" value="Unassembled WGS sequence"/>
</dbReference>
<proteinExistence type="predicted"/>